<dbReference type="PRINTS" id="PR00032">
    <property type="entry name" value="HTHARAC"/>
</dbReference>
<evidence type="ECO:0000313" key="5">
    <source>
        <dbReference type="EMBL" id="WOJ88846.1"/>
    </source>
</evidence>
<dbReference type="PANTHER" id="PTHR46796:SF6">
    <property type="entry name" value="ARAC SUBFAMILY"/>
    <property type="match status" value="1"/>
</dbReference>
<dbReference type="InterPro" id="IPR035418">
    <property type="entry name" value="AraC-bd_2"/>
</dbReference>
<keyword evidence="3" id="KW-0804">Transcription</keyword>
<evidence type="ECO:0000256" key="3">
    <source>
        <dbReference type="ARBA" id="ARBA00023163"/>
    </source>
</evidence>
<dbReference type="InterPro" id="IPR011051">
    <property type="entry name" value="RmlC_Cupin_sf"/>
</dbReference>
<proteinExistence type="predicted"/>
<dbReference type="InterPro" id="IPR050204">
    <property type="entry name" value="AraC_XylS_family_regulators"/>
</dbReference>
<dbReference type="Gene3D" id="1.10.10.60">
    <property type="entry name" value="Homeodomain-like"/>
    <property type="match status" value="1"/>
</dbReference>
<evidence type="ECO:0000256" key="1">
    <source>
        <dbReference type="ARBA" id="ARBA00023015"/>
    </source>
</evidence>
<dbReference type="Proteomes" id="UP001626536">
    <property type="component" value="Chromosome"/>
</dbReference>
<dbReference type="SUPFAM" id="SSF46689">
    <property type="entry name" value="Homeodomain-like"/>
    <property type="match status" value="1"/>
</dbReference>
<accession>A0ABZ0HSF3</accession>
<dbReference type="SUPFAM" id="SSF51182">
    <property type="entry name" value="RmlC-like cupins"/>
    <property type="match status" value="1"/>
</dbReference>
<dbReference type="PANTHER" id="PTHR46796">
    <property type="entry name" value="HTH-TYPE TRANSCRIPTIONAL ACTIVATOR RHAS-RELATED"/>
    <property type="match status" value="1"/>
</dbReference>
<dbReference type="Pfam" id="PF14525">
    <property type="entry name" value="AraC_binding_2"/>
    <property type="match status" value="1"/>
</dbReference>
<evidence type="ECO:0000313" key="6">
    <source>
        <dbReference type="Proteomes" id="UP001626536"/>
    </source>
</evidence>
<name>A0ABZ0HSF3_9HYPH</name>
<dbReference type="PROSITE" id="PS01124">
    <property type="entry name" value="HTH_ARAC_FAMILY_2"/>
    <property type="match status" value="1"/>
</dbReference>
<dbReference type="InterPro" id="IPR020449">
    <property type="entry name" value="Tscrpt_reg_AraC-type_HTH"/>
</dbReference>
<feature type="domain" description="HTH araC/xylS-type" evidence="4">
    <location>
        <begin position="214"/>
        <end position="315"/>
    </location>
</feature>
<dbReference type="InterPro" id="IPR009057">
    <property type="entry name" value="Homeodomain-like_sf"/>
</dbReference>
<keyword evidence="6" id="KW-1185">Reference proteome</keyword>
<dbReference type="Pfam" id="PF12833">
    <property type="entry name" value="HTH_18"/>
    <property type="match status" value="1"/>
</dbReference>
<dbReference type="EMBL" id="CP136862">
    <property type="protein sequence ID" value="WOJ88846.1"/>
    <property type="molecule type" value="Genomic_DNA"/>
</dbReference>
<keyword evidence="1" id="KW-0805">Transcription regulation</keyword>
<dbReference type="InterPro" id="IPR018060">
    <property type="entry name" value="HTH_AraC"/>
</dbReference>
<evidence type="ECO:0000259" key="4">
    <source>
        <dbReference type="PROSITE" id="PS01124"/>
    </source>
</evidence>
<sequence>MASGVKLSTEDLPIRQRRDWLREVIGREYANVEIMPPAAGPLFNEMTIYPWSELRLSSIRSNAIGIERLPNEPMQNGHDAYFAVVLLSGEYKLEQDGREVFLQPGDMTLYDATRPHRIFCPASFSKLIVSIPRPLLKERLAGVERCTAQRIPGNAGMGAVTADFIRSTARRAGELPSSEFAALSEHCADFLTLTLASMRQEAAASSRNREMTLSRIKQFVERNLRDPDLDAAAISSGVGLSSRYVNDIFKDEGATLMRYVWMRRLENCRKDLLSSARAGHSISDIAFTWGFNDLAHFSRSFKERFGVSPRDYRRGAAAAPGRL</sequence>
<protein>
    <submittedName>
        <fullName evidence="5">Helix-turn-helix domain-containing protein</fullName>
    </submittedName>
</protein>
<keyword evidence="2" id="KW-0238">DNA-binding</keyword>
<dbReference type="RefSeq" id="WP_407338283.1">
    <property type="nucleotide sequence ID" value="NZ_CP136862.1"/>
</dbReference>
<evidence type="ECO:0000256" key="2">
    <source>
        <dbReference type="ARBA" id="ARBA00023125"/>
    </source>
</evidence>
<gene>
    <name evidence="5" type="ORF">RZS28_13655</name>
</gene>
<reference evidence="5 6" key="1">
    <citation type="submission" date="2023-10" db="EMBL/GenBank/DDBJ databases">
        <title>Novel methanotroph of the genus Methylocapsa from a subarctic wetland.</title>
        <authorList>
            <person name="Belova S.E."/>
            <person name="Oshkin I.Y."/>
            <person name="Miroshnikov K."/>
            <person name="Dedysh S.N."/>
        </authorList>
    </citation>
    <scope>NUCLEOTIDE SEQUENCE [LARGE SCALE GENOMIC DNA]</scope>
    <source>
        <strain evidence="5 6">RX1</strain>
    </source>
</reference>
<organism evidence="5 6">
    <name type="scientific">Methylocapsa polymorpha</name>
    <dbReference type="NCBI Taxonomy" id="3080828"/>
    <lineage>
        <taxon>Bacteria</taxon>
        <taxon>Pseudomonadati</taxon>
        <taxon>Pseudomonadota</taxon>
        <taxon>Alphaproteobacteria</taxon>
        <taxon>Hyphomicrobiales</taxon>
        <taxon>Beijerinckiaceae</taxon>
        <taxon>Methylocapsa</taxon>
    </lineage>
</organism>
<dbReference type="SMART" id="SM00342">
    <property type="entry name" value="HTH_ARAC"/>
    <property type="match status" value="1"/>
</dbReference>